<proteinExistence type="predicted"/>
<reference evidence="2" key="1">
    <citation type="submission" date="2022-07" db="EMBL/GenBank/DDBJ databases">
        <title>Genome Sequence of Physisporinus lineatus.</title>
        <authorList>
            <person name="Buettner E."/>
        </authorList>
    </citation>
    <scope>NUCLEOTIDE SEQUENCE</scope>
    <source>
        <strain evidence="2">VT162</strain>
    </source>
</reference>
<sequence length="73" mass="7741">MQFKQLLVFFALSGVAFAADEVAPSDGAEVVSTLSATRVFNTELKVAPFLTVATETVTWTATFTPSDEPTPTA</sequence>
<feature type="chain" id="PRO_5042231289" evidence="1">
    <location>
        <begin position="19"/>
        <end position="73"/>
    </location>
</feature>
<name>A0AAD5V9U0_9APHY</name>
<evidence type="ECO:0000313" key="3">
    <source>
        <dbReference type="Proteomes" id="UP001212997"/>
    </source>
</evidence>
<accession>A0AAD5V9U0</accession>
<organism evidence="2 3">
    <name type="scientific">Meripilus lineatus</name>
    <dbReference type="NCBI Taxonomy" id="2056292"/>
    <lineage>
        <taxon>Eukaryota</taxon>
        <taxon>Fungi</taxon>
        <taxon>Dikarya</taxon>
        <taxon>Basidiomycota</taxon>
        <taxon>Agaricomycotina</taxon>
        <taxon>Agaricomycetes</taxon>
        <taxon>Polyporales</taxon>
        <taxon>Meripilaceae</taxon>
        <taxon>Meripilus</taxon>
    </lineage>
</organism>
<dbReference type="EMBL" id="JANAWD010000139">
    <property type="protein sequence ID" value="KAJ3485887.1"/>
    <property type="molecule type" value="Genomic_DNA"/>
</dbReference>
<feature type="signal peptide" evidence="1">
    <location>
        <begin position="1"/>
        <end position="18"/>
    </location>
</feature>
<protein>
    <submittedName>
        <fullName evidence="2">Uncharacterized protein</fullName>
    </submittedName>
</protein>
<evidence type="ECO:0000256" key="1">
    <source>
        <dbReference type="SAM" id="SignalP"/>
    </source>
</evidence>
<gene>
    <name evidence="2" type="ORF">NLI96_g4636</name>
</gene>
<keyword evidence="1" id="KW-0732">Signal</keyword>
<keyword evidence="3" id="KW-1185">Reference proteome</keyword>
<dbReference type="Proteomes" id="UP001212997">
    <property type="component" value="Unassembled WGS sequence"/>
</dbReference>
<evidence type="ECO:0000313" key="2">
    <source>
        <dbReference type="EMBL" id="KAJ3485887.1"/>
    </source>
</evidence>
<comment type="caution">
    <text evidence="2">The sequence shown here is derived from an EMBL/GenBank/DDBJ whole genome shotgun (WGS) entry which is preliminary data.</text>
</comment>
<dbReference type="AlphaFoldDB" id="A0AAD5V9U0"/>